<sequence>MLSEKDQATALPEKNENVIEENTENEPSSIEQALSIEETLQKEINHMKDQLLRSLAEAENIRKRTQREKEEARQYAVTNFARDLLNIADNLNRALQVMPSEQEEVLPAVKSLMEGVQLTQRELEAIFNRQGIKRISPLGEKFDHNFHQAMFETETEDQEAGIITQVLQDGYVIHDRLLRPAMVGVAKAKAAKETKA</sequence>
<dbReference type="GO" id="GO:0006457">
    <property type="term" value="P:protein folding"/>
    <property type="evidence" value="ECO:0007669"/>
    <property type="project" value="InterPro"/>
</dbReference>
<dbReference type="AlphaFoldDB" id="A0A0K8MBL4"/>
<dbReference type="GO" id="GO:0042803">
    <property type="term" value="F:protein homodimerization activity"/>
    <property type="evidence" value="ECO:0007669"/>
    <property type="project" value="InterPro"/>
</dbReference>
<accession>A0A0K8MBL4</accession>
<dbReference type="InterPro" id="IPR000740">
    <property type="entry name" value="GrpE"/>
</dbReference>
<evidence type="ECO:0000256" key="3">
    <source>
        <dbReference type="ARBA" id="ARBA00011738"/>
    </source>
</evidence>
<keyword evidence="16" id="KW-1185">Reference proteome</keyword>
<dbReference type="EMBL" id="BBVC01000020">
    <property type="protein sequence ID" value="GAO97925.1"/>
    <property type="molecule type" value="Genomic_DNA"/>
</dbReference>
<evidence type="ECO:0000256" key="8">
    <source>
        <dbReference type="ARBA" id="ARBA00072274"/>
    </source>
</evidence>
<evidence type="ECO:0000313" key="16">
    <source>
        <dbReference type="Proteomes" id="UP000036771"/>
    </source>
</evidence>
<organism evidence="15 16">
    <name type="scientific">Caedimonas varicaedens</name>
    <dbReference type="NCBI Taxonomy" id="1629334"/>
    <lineage>
        <taxon>Bacteria</taxon>
        <taxon>Pseudomonadati</taxon>
        <taxon>Pseudomonadota</taxon>
        <taxon>Alphaproteobacteria</taxon>
        <taxon>Holosporales</taxon>
        <taxon>Caedimonadaceae</taxon>
        <taxon>Caedimonas</taxon>
    </lineage>
</organism>
<comment type="caution">
    <text evidence="15">The sequence shown here is derived from an EMBL/GenBank/DDBJ whole genome shotgun (WGS) entry which is preliminary data.</text>
</comment>
<dbReference type="SUPFAM" id="SSF51064">
    <property type="entry name" value="Head domain of nucleotide exchange factor GrpE"/>
    <property type="match status" value="1"/>
</dbReference>
<evidence type="ECO:0000256" key="7">
    <source>
        <dbReference type="ARBA" id="ARBA00053401"/>
    </source>
</evidence>
<dbReference type="Gene3D" id="3.90.20.20">
    <property type="match status" value="1"/>
</dbReference>
<evidence type="ECO:0000256" key="1">
    <source>
        <dbReference type="ARBA" id="ARBA00004496"/>
    </source>
</evidence>
<keyword evidence="13" id="KW-0175">Coiled coil</keyword>
<gene>
    <name evidence="10" type="primary">grpE</name>
    <name evidence="15" type="ORF">Cva_00566</name>
</gene>
<dbReference type="OrthoDB" id="9789811at2"/>
<dbReference type="Proteomes" id="UP000036771">
    <property type="component" value="Unassembled WGS sequence"/>
</dbReference>
<reference evidence="15 16" key="1">
    <citation type="submission" date="2015-03" db="EMBL/GenBank/DDBJ databases">
        <title>Caedibacter varicaedens, whole genome shotgun sequence.</title>
        <authorList>
            <person name="Suzuki H."/>
            <person name="Dapper A.L."/>
            <person name="Gibson A.K."/>
            <person name="Jackson C."/>
            <person name="Lee H."/>
            <person name="Pejaver V.R."/>
            <person name="Doak T."/>
            <person name="Lynch M."/>
        </authorList>
    </citation>
    <scope>NUCLEOTIDE SEQUENCE [LARGE SCALE GENOMIC DNA]</scope>
</reference>
<evidence type="ECO:0000313" key="15">
    <source>
        <dbReference type="EMBL" id="GAO97925.1"/>
    </source>
</evidence>
<dbReference type="Pfam" id="PF01025">
    <property type="entry name" value="GrpE"/>
    <property type="match status" value="1"/>
</dbReference>
<dbReference type="CDD" id="cd00446">
    <property type="entry name" value="GrpE"/>
    <property type="match status" value="1"/>
</dbReference>
<protein>
    <recommendedName>
        <fullName evidence="8 10">Protein GrpE</fullName>
    </recommendedName>
    <alternativeName>
        <fullName evidence="9 10">HSP-70 cofactor</fullName>
    </alternativeName>
</protein>
<dbReference type="PANTHER" id="PTHR21237:SF23">
    <property type="entry name" value="GRPE PROTEIN HOMOLOG, MITOCHONDRIAL"/>
    <property type="match status" value="1"/>
</dbReference>
<feature type="coiled-coil region" evidence="13">
    <location>
        <begin position="30"/>
        <end position="75"/>
    </location>
</feature>
<evidence type="ECO:0000256" key="9">
    <source>
        <dbReference type="ARBA" id="ARBA00076414"/>
    </source>
</evidence>
<dbReference type="SUPFAM" id="SSF58014">
    <property type="entry name" value="Coiled-coil domain of nucleotide exchange factor GrpE"/>
    <property type="match status" value="1"/>
</dbReference>
<dbReference type="GO" id="GO:0051082">
    <property type="term" value="F:unfolded protein binding"/>
    <property type="evidence" value="ECO:0007669"/>
    <property type="project" value="TreeGrafter"/>
</dbReference>
<comment type="subunit">
    <text evidence="3 10">Homodimer.</text>
</comment>
<evidence type="ECO:0000256" key="13">
    <source>
        <dbReference type="SAM" id="Coils"/>
    </source>
</evidence>
<dbReference type="GO" id="GO:0051087">
    <property type="term" value="F:protein-folding chaperone binding"/>
    <property type="evidence" value="ECO:0007669"/>
    <property type="project" value="InterPro"/>
</dbReference>
<evidence type="ECO:0000256" key="4">
    <source>
        <dbReference type="ARBA" id="ARBA00022490"/>
    </source>
</evidence>
<evidence type="ECO:0000256" key="2">
    <source>
        <dbReference type="ARBA" id="ARBA00009054"/>
    </source>
</evidence>
<dbReference type="NCBIfam" id="NF010739">
    <property type="entry name" value="PRK14141.1"/>
    <property type="match status" value="1"/>
</dbReference>
<dbReference type="InterPro" id="IPR013805">
    <property type="entry name" value="GrpE_CC"/>
</dbReference>
<evidence type="ECO:0000256" key="11">
    <source>
        <dbReference type="RuleBase" id="RU000639"/>
    </source>
</evidence>
<proteinExistence type="inferred from homology"/>
<keyword evidence="5 10" id="KW-0346">Stress response</keyword>
<comment type="function">
    <text evidence="7 10 11">Participates actively in the response to hyperosmotic and heat shock by preventing the aggregation of stress-denatured proteins, in association with DnaK and GrpE. It is the nucleotide exchange factor for DnaK and may function as a thermosensor. Unfolded proteins bind initially to DnaJ; upon interaction with the DnaJ-bound protein, DnaK hydrolyzes its bound ATP, resulting in the formation of a stable complex. GrpE releases ADP from DnaK; ATP binding to DnaK triggers the release of the substrate protein, thus completing the reaction cycle. Several rounds of ATP-dependent interactions between DnaJ, DnaK and GrpE are required for fully efficient folding.</text>
</comment>
<comment type="similarity">
    <text evidence="2 10 12">Belongs to the GrpE family.</text>
</comment>
<dbReference type="PROSITE" id="PS01071">
    <property type="entry name" value="GRPE"/>
    <property type="match status" value="1"/>
</dbReference>
<dbReference type="GO" id="GO:0005737">
    <property type="term" value="C:cytoplasm"/>
    <property type="evidence" value="ECO:0007669"/>
    <property type="project" value="UniProtKB-SubCell"/>
</dbReference>
<keyword evidence="4 10" id="KW-0963">Cytoplasm</keyword>
<dbReference type="FunFam" id="2.30.22.10:FF:000001">
    <property type="entry name" value="Protein GrpE"/>
    <property type="match status" value="1"/>
</dbReference>
<feature type="region of interest" description="Disordered" evidence="14">
    <location>
        <begin position="1"/>
        <end position="30"/>
    </location>
</feature>
<feature type="compositionally biased region" description="Basic and acidic residues" evidence="14">
    <location>
        <begin position="1"/>
        <end position="17"/>
    </location>
</feature>
<comment type="subcellular location">
    <subcellularLocation>
        <location evidence="1 10">Cytoplasm</location>
    </subcellularLocation>
</comment>
<name>A0A0K8MBL4_9PROT</name>
<dbReference type="NCBIfam" id="NF010738">
    <property type="entry name" value="PRK14140.1"/>
    <property type="match status" value="1"/>
</dbReference>
<evidence type="ECO:0000256" key="12">
    <source>
        <dbReference type="RuleBase" id="RU004478"/>
    </source>
</evidence>
<evidence type="ECO:0000256" key="5">
    <source>
        <dbReference type="ARBA" id="ARBA00023016"/>
    </source>
</evidence>
<dbReference type="HAMAP" id="MF_01151">
    <property type="entry name" value="GrpE"/>
    <property type="match status" value="1"/>
</dbReference>
<dbReference type="STRING" id="1629334.Cva_00566"/>
<keyword evidence="6 10" id="KW-0143">Chaperone</keyword>
<evidence type="ECO:0000256" key="6">
    <source>
        <dbReference type="ARBA" id="ARBA00023186"/>
    </source>
</evidence>
<dbReference type="PANTHER" id="PTHR21237">
    <property type="entry name" value="GRPE PROTEIN"/>
    <property type="match status" value="1"/>
</dbReference>
<dbReference type="PRINTS" id="PR00773">
    <property type="entry name" value="GRPEPROTEIN"/>
</dbReference>
<evidence type="ECO:0000256" key="14">
    <source>
        <dbReference type="SAM" id="MobiDB-lite"/>
    </source>
</evidence>
<dbReference type="GO" id="GO:0000774">
    <property type="term" value="F:adenyl-nucleotide exchange factor activity"/>
    <property type="evidence" value="ECO:0007669"/>
    <property type="project" value="InterPro"/>
</dbReference>
<dbReference type="Gene3D" id="2.30.22.10">
    <property type="entry name" value="Head domain of nucleotide exchange factor GrpE"/>
    <property type="match status" value="1"/>
</dbReference>
<evidence type="ECO:0000256" key="10">
    <source>
        <dbReference type="HAMAP-Rule" id="MF_01151"/>
    </source>
</evidence>
<dbReference type="InterPro" id="IPR009012">
    <property type="entry name" value="GrpE_head"/>
</dbReference>